<sequence>MEFEALLTALLCVLQLSLGIYGFNVDIGSAVVYDGPAKSEYFGYSVALHSHQNKFWVIVGAPLSNVTNALDASDTLTRYGAVYKCQYTGSKTPCKVINIDNRPVNRDLVTLNNVPNVWVDLEEKSGQWLGGTVHSTGTNGKALVQLCASRYIYRGRPPSPDQDLQYRWLLGKCFLISGDLSVTTAHREPCFLESKGNNHYGYCQAGFSAEYTVDGYDVIMGTVGVKRWKGIHFAYVCWLWDGAVAYIVSACTPDQAVGFKSWLRLCS</sequence>
<keyword evidence="2" id="KW-0732">Signal</keyword>
<dbReference type="OrthoDB" id="5317514at2759"/>
<evidence type="ECO:0000313" key="4">
    <source>
        <dbReference type="Proteomes" id="UP001163046"/>
    </source>
</evidence>
<keyword evidence="4" id="KW-1185">Reference proteome</keyword>
<proteinExistence type="predicted"/>
<dbReference type="InterPro" id="IPR013519">
    <property type="entry name" value="Int_alpha_beta-p"/>
</dbReference>
<dbReference type="AlphaFoldDB" id="A0A9X0D9L9"/>
<dbReference type="Proteomes" id="UP001163046">
    <property type="component" value="Unassembled WGS sequence"/>
</dbReference>
<dbReference type="EMBL" id="MU825422">
    <property type="protein sequence ID" value="KAJ7389999.1"/>
    <property type="molecule type" value="Genomic_DNA"/>
</dbReference>
<dbReference type="PANTHER" id="PTHR23220:SF122">
    <property type="entry name" value="INTEGRIN ALPHA-PS1"/>
    <property type="match status" value="1"/>
</dbReference>
<feature type="signal peptide" evidence="2">
    <location>
        <begin position="1"/>
        <end position="22"/>
    </location>
</feature>
<dbReference type="InterPro" id="IPR028994">
    <property type="entry name" value="Integrin_alpha_N"/>
</dbReference>
<dbReference type="GO" id="GO:0005178">
    <property type="term" value="F:integrin binding"/>
    <property type="evidence" value="ECO:0007669"/>
    <property type="project" value="TreeGrafter"/>
</dbReference>
<organism evidence="3 4">
    <name type="scientific">Desmophyllum pertusum</name>
    <dbReference type="NCBI Taxonomy" id="174260"/>
    <lineage>
        <taxon>Eukaryota</taxon>
        <taxon>Metazoa</taxon>
        <taxon>Cnidaria</taxon>
        <taxon>Anthozoa</taxon>
        <taxon>Hexacorallia</taxon>
        <taxon>Scleractinia</taxon>
        <taxon>Caryophylliina</taxon>
        <taxon>Caryophylliidae</taxon>
        <taxon>Desmophyllum</taxon>
    </lineage>
</organism>
<evidence type="ECO:0000256" key="1">
    <source>
        <dbReference type="PROSITE-ProRule" id="PRU00803"/>
    </source>
</evidence>
<dbReference type="PROSITE" id="PS51470">
    <property type="entry name" value="FG_GAP"/>
    <property type="match status" value="1"/>
</dbReference>
<dbReference type="GO" id="GO:0009897">
    <property type="term" value="C:external side of plasma membrane"/>
    <property type="evidence" value="ECO:0007669"/>
    <property type="project" value="TreeGrafter"/>
</dbReference>
<dbReference type="GO" id="GO:0033627">
    <property type="term" value="P:cell adhesion mediated by integrin"/>
    <property type="evidence" value="ECO:0007669"/>
    <property type="project" value="TreeGrafter"/>
</dbReference>
<dbReference type="SMART" id="SM00191">
    <property type="entry name" value="Int_alpha"/>
    <property type="match status" value="1"/>
</dbReference>
<name>A0A9X0D9L9_9CNID</name>
<dbReference type="SUPFAM" id="SSF69318">
    <property type="entry name" value="Integrin alpha N-terminal domain"/>
    <property type="match status" value="1"/>
</dbReference>
<feature type="repeat" description="FG-GAP" evidence="1">
    <location>
        <begin position="28"/>
        <end position="94"/>
    </location>
</feature>
<comment type="caution">
    <text evidence="3">The sequence shown here is derived from an EMBL/GenBank/DDBJ whole genome shotgun (WGS) entry which is preliminary data.</text>
</comment>
<dbReference type="Gene3D" id="2.130.10.130">
    <property type="entry name" value="Integrin alpha, N-terminal"/>
    <property type="match status" value="1"/>
</dbReference>
<dbReference type="GO" id="GO:0007160">
    <property type="term" value="P:cell-matrix adhesion"/>
    <property type="evidence" value="ECO:0007669"/>
    <property type="project" value="TreeGrafter"/>
</dbReference>
<dbReference type="PANTHER" id="PTHR23220">
    <property type="entry name" value="INTEGRIN ALPHA"/>
    <property type="match status" value="1"/>
</dbReference>
<gene>
    <name evidence="3" type="ORF">OS493_028056</name>
</gene>
<feature type="chain" id="PRO_5040731427" evidence="2">
    <location>
        <begin position="23"/>
        <end position="267"/>
    </location>
</feature>
<dbReference type="GO" id="GO:0098609">
    <property type="term" value="P:cell-cell adhesion"/>
    <property type="evidence" value="ECO:0007669"/>
    <property type="project" value="TreeGrafter"/>
</dbReference>
<evidence type="ECO:0000256" key="2">
    <source>
        <dbReference type="SAM" id="SignalP"/>
    </source>
</evidence>
<reference evidence="3" key="1">
    <citation type="submission" date="2023-01" db="EMBL/GenBank/DDBJ databases">
        <title>Genome assembly of the deep-sea coral Lophelia pertusa.</title>
        <authorList>
            <person name="Herrera S."/>
            <person name="Cordes E."/>
        </authorList>
    </citation>
    <scope>NUCLEOTIDE SEQUENCE</scope>
    <source>
        <strain evidence="3">USNM1676648</strain>
        <tissue evidence="3">Polyp</tissue>
    </source>
</reference>
<protein>
    <submittedName>
        <fullName evidence="3">Uncharacterized protein</fullName>
    </submittedName>
</protein>
<dbReference type="GO" id="GO:0008305">
    <property type="term" value="C:integrin complex"/>
    <property type="evidence" value="ECO:0007669"/>
    <property type="project" value="TreeGrafter"/>
</dbReference>
<accession>A0A9X0D9L9</accession>
<evidence type="ECO:0000313" key="3">
    <source>
        <dbReference type="EMBL" id="KAJ7389999.1"/>
    </source>
</evidence>
<dbReference type="GO" id="GO:0007229">
    <property type="term" value="P:integrin-mediated signaling pathway"/>
    <property type="evidence" value="ECO:0007669"/>
    <property type="project" value="TreeGrafter"/>
</dbReference>